<evidence type="ECO:0000313" key="3">
    <source>
        <dbReference type="EMBL" id="AXA84284.1"/>
    </source>
</evidence>
<keyword evidence="4" id="KW-1185">Reference proteome</keyword>
<evidence type="ECO:0000256" key="1">
    <source>
        <dbReference type="ARBA" id="ARBA00006817"/>
    </source>
</evidence>
<dbReference type="SUPFAM" id="SSF55961">
    <property type="entry name" value="Bet v1-like"/>
    <property type="match status" value="1"/>
</dbReference>
<evidence type="ECO:0000259" key="2">
    <source>
        <dbReference type="Pfam" id="PF08327"/>
    </source>
</evidence>
<proteinExistence type="inferred from homology"/>
<evidence type="ECO:0000313" key="4">
    <source>
        <dbReference type="Proteomes" id="UP000251842"/>
    </source>
</evidence>
<dbReference type="RefSeq" id="WP_112926497.1">
    <property type="nucleotide sequence ID" value="NZ_CP029556.1"/>
</dbReference>
<dbReference type="Pfam" id="PF08327">
    <property type="entry name" value="AHSA1"/>
    <property type="match status" value="1"/>
</dbReference>
<accession>A0A344J5H4</accession>
<protein>
    <submittedName>
        <fullName evidence="3">Polyketide cyclase</fullName>
    </submittedName>
</protein>
<gene>
    <name evidence="3" type="ORF">DCD74_05890</name>
</gene>
<dbReference type="Gene3D" id="3.30.530.20">
    <property type="match status" value="1"/>
</dbReference>
<name>A0A344J5H4_9GAMM</name>
<dbReference type="AlphaFoldDB" id="A0A344J5H4"/>
<sequence length="156" mass="17168">MPAHVAFAAMLIRRPVAEVFAAFTDPAITARFWFSDGSAALREPGQRAHWRWSWYGFESPVEVLEITPPTSLKLRWGAGDDAGIVSWRFTPRGDDAAFVEIEHAGFQGDADAVIRQLRDSTEGSAFVLAGAKAWLEQGVQLNLVPDRHPDAHVEVG</sequence>
<dbReference type="Proteomes" id="UP000251842">
    <property type="component" value="Chromosome"/>
</dbReference>
<dbReference type="InterPro" id="IPR023393">
    <property type="entry name" value="START-like_dom_sf"/>
</dbReference>
<organism evidence="3 4">
    <name type="scientific">Solilutibacter oculi</name>
    <dbReference type="NCBI Taxonomy" id="2698682"/>
    <lineage>
        <taxon>Bacteria</taxon>
        <taxon>Pseudomonadati</taxon>
        <taxon>Pseudomonadota</taxon>
        <taxon>Gammaproteobacteria</taxon>
        <taxon>Lysobacterales</taxon>
        <taxon>Lysobacteraceae</taxon>
        <taxon>Solilutibacter</taxon>
    </lineage>
</organism>
<reference evidence="4" key="1">
    <citation type="submission" date="2018-05" db="EMBL/GenBank/DDBJ databases">
        <title>Luteimonas pekinense sp. nov., isolated from human Meibomian gland secretions, Beijing, China.</title>
        <authorList>
            <person name="Wen T."/>
            <person name="Bai H."/>
            <person name="Lv H."/>
        </authorList>
    </citation>
    <scope>NUCLEOTIDE SEQUENCE [LARGE SCALE GENOMIC DNA]</scope>
    <source>
        <strain evidence="4">83-4</strain>
    </source>
</reference>
<dbReference type="InterPro" id="IPR013538">
    <property type="entry name" value="ASHA1/2-like_C"/>
</dbReference>
<comment type="similarity">
    <text evidence="1">Belongs to the AHA1 family.</text>
</comment>
<dbReference type="EMBL" id="CP029556">
    <property type="protein sequence ID" value="AXA84284.1"/>
    <property type="molecule type" value="Genomic_DNA"/>
</dbReference>
<dbReference type="OrthoDB" id="9806378at2"/>
<feature type="domain" description="Activator of Hsp90 ATPase homologue 1/2-like C-terminal" evidence="2">
    <location>
        <begin position="15"/>
        <end position="110"/>
    </location>
</feature>
<dbReference type="KEGG" id="lue:DCD74_05890"/>